<dbReference type="InterPro" id="IPR036188">
    <property type="entry name" value="FAD/NAD-bd_sf"/>
</dbReference>
<dbReference type="Gene3D" id="3.50.50.60">
    <property type="entry name" value="FAD/NAD(P)-binding domain"/>
    <property type="match status" value="1"/>
</dbReference>
<feature type="domain" description="FAD dependent oxidoreductase" evidence="1">
    <location>
        <begin position="33"/>
        <end position="387"/>
    </location>
</feature>
<comment type="caution">
    <text evidence="2">The sequence shown here is derived from an EMBL/GenBank/DDBJ whole genome shotgun (WGS) entry which is preliminary data.</text>
</comment>
<evidence type="ECO:0000313" key="2">
    <source>
        <dbReference type="EMBL" id="OHA63751.1"/>
    </source>
</evidence>
<gene>
    <name evidence="2" type="ORF">A2843_02925</name>
</gene>
<evidence type="ECO:0000313" key="3">
    <source>
        <dbReference type="Proteomes" id="UP000178170"/>
    </source>
</evidence>
<dbReference type="SUPFAM" id="SSF51905">
    <property type="entry name" value="FAD/NAD(P)-binding domain"/>
    <property type="match status" value="1"/>
</dbReference>
<name>A0A1G2QV70_9BACT</name>
<organism evidence="2 3">
    <name type="scientific">Candidatus Wildermuthbacteria bacterium RIFCSPHIGHO2_01_FULL_48_27b</name>
    <dbReference type="NCBI Taxonomy" id="1802447"/>
    <lineage>
        <taxon>Bacteria</taxon>
        <taxon>Candidatus Wildermuthiibacteriota</taxon>
    </lineage>
</organism>
<dbReference type="Pfam" id="PF01266">
    <property type="entry name" value="DAO"/>
    <property type="match status" value="1"/>
</dbReference>
<dbReference type="EMBL" id="MHTS01000027">
    <property type="protein sequence ID" value="OHA63751.1"/>
    <property type="molecule type" value="Genomic_DNA"/>
</dbReference>
<reference evidence="2 3" key="1">
    <citation type="journal article" date="2016" name="Nat. Commun.">
        <title>Thousands of microbial genomes shed light on interconnected biogeochemical processes in an aquifer system.</title>
        <authorList>
            <person name="Anantharaman K."/>
            <person name="Brown C.T."/>
            <person name="Hug L.A."/>
            <person name="Sharon I."/>
            <person name="Castelle C.J."/>
            <person name="Probst A.J."/>
            <person name="Thomas B.C."/>
            <person name="Singh A."/>
            <person name="Wilkins M.J."/>
            <person name="Karaoz U."/>
            <person name="Brodie E.L."/>
            <person name="Williams K.H."/>
            <person name="Hubbard S.S."/>
            <person name="Banfield J.F."/>
        </authorList>
    </citation>
    <scope>NUCLEOTIDE SEQUENCE [LARGE SCALE GENOMIC DNA]</scope>
</reference>
<protein>
    <recommendedName>
        <fullName evidence="1">FAD dependent oxidoreductase domain-containing protein</fullName>
    </recommendedName>
</protein>
<dbReference type="InterPro" id="IPR006076">
    <property type="entry name" value="FAD-dep_OxRdtase"/>
</dbReference>
<sequence>MVIQGVPQQIPIWWRLRRDDFPSDNIDGAETQVAVLGGGLAGVMTALFLAELGTTNVMLLEKGGLGEGASGRNQGHVNPGNIPIEDIFRRHGQDMAKTLLDFEYASVGLLEEVIERFNIQCGFRRTGYMFLAADDEQIRLLRERQALLVSIGHPPELWDARQCEVLGFSGFAGGLFKPEAGQVNPVRLLLGLARAAQDLGVQVRVRTNAYDVVPQNGGFVVRTGKGRVRAQIVVHATNRPHLLGGAATALRVGFLCIRGQIVAFPEQVAQEIGFGTFDGLVYGLRRCQELLLGGMRSVSPSREEGEEDDTVVNSAISMALQAYAQQMFGIPESLSHSHEWTGIMWESPDGFPFVGRVPLIGNQWVICGFGGHGLPGIPGAAHALAQMIVGQEAELPRLFAPRLDRFTRSV</sequence>
<accession>A0A1G2QV70</accession>
<dbReference type="AlphaFoldDB" id="A0A1G2QV70"/>
<dbReference type="Gene3D" id="3.30.9.10">
    <property type="entry name" value="D-Amino Acid Oxidase, subunit A, domain 2"/>
    <property type="match status" value="1"/>
</dbReference>
<dbReference type="GO" id="GO:0005737">
    <property type="term" value="C:cytoplasm"/>
    <property type="evidence" value="ECO:0007669"/>
    <property type="project" value="TreeGrafter"/>
</dbReference>
<proteinExistence type="predicted"/>
<dbReference type="PANTHER" id="PTHR13847">
    <property type="entry name" value="SARCOSINE DEHYDROGENASE-RELATED"/>
    <property type="match status" value="1"/>
</dbReference>
<dbReference type="Proteomes" id="UP000178170">
    <property type="component" value="Unassembled WGS sequence"/>
</dbReference>
<evidence type="ECO:0000259" key="1">
    <source>
        <dbReference type="Pfam" id="PF01266"/>
    </source>
</evidence>